<dbReference type="Proteomes" id="UP001319180">
    <property type="component" value="Unassembled WGS sequence"/>
</dbReference>
<keyword evidence="2" id="KW-1185">Reference proteome</keyword>
<protein>
    <recommendedName>
        <fullName evidence="3">Excalibur calcium-binding domain-containing protein</fullName>
    </recommendedName>
</protein>
<gene>
    <name evidence="1" type="ORF">KK078_16965</name>
</gene>
<evidence type="ECO:0000313" key="2">
    <source>
        <dbReference type="Proteomes" id="UP001319180"/>
    </source>
</evidence>
<evidence type="ECO:0000313" key="1">
    <source>
        <dbReference type="EMBL" id="MBT1688265.1"/>
    </source>
</evidence>
<name>A0AAP2GJA0_9BACT</name>
<organism evidence="1 2">
    <name type="scientific">Dawidia soli</name>
    <dbReference type="NCBI Taxonomy" id="2782352"/>
    <lineage>
        <taxon>Bacteria</taxon>
        <taxon>Pseudomonadati</taxon>
        <taxon>Bacteroidota</taxon>
        <taxon>Cytophagia</taxon>
        <taxon>Cytophagales</taxon>
        <taxon>Chryseotaleaceae</taxon>
        <taxon>Dawidia</taxon>
    </lineage>
</organism>
<reference evidence="1 2" key="1">
    <citation type="submission" date="2021-05" db="EMBL/GenBank/DDBJ databases">
        <title>A Polyphasic approach of four new species of the genus Ohtaekwangia: Ohtaekwangia histidinii sp. nov., Ohtaekwangia cretensis sp. nov., Ohtaekwangia indiensis sp. nov., Ohtaekwangia reichenbachii sp. nov. from diverse environment.</title>
        <authorList>
            <person name="Octaviana S."/>
        </authorList>
    </citation>
    <scope>NUCLEOTIDE SEQUENCE [LARGE SCALE GENOMIC DNA]</scope>
    <source>
        <strain evidence="1 2">PWU37</strain>
    </source>
</reference>
<dbReference type="EMBL" id="JAHESC010000024">
    <property type="protein sequence ID" value="MBT1688265.1"/>
    <property type="molecule type" value="Genomic_DNA"/>
</dbReference>
<accession>A0AAP2GJA0</accession>
<comment type="caution">
    <text evidence="1">The sequence shown here is derived from an EMBL/GenBank/DDBJ whole genome shotgun (WGS) entry which is preliminary data.</text>
</comment>
<proteinExistence type="predicted"/>
<sequence length="113" mass="11705">MYRAIFLSLLLFTRCSTSDVPVCPDKTCDDYATQAEAQAAFDEDPSCLGELDNDSDGMACEHLAGGSNPNTTPGTTPGTNCPTTSNCGCSGKKKDSCGGPCCQWTTGQGCGCK</sequence>
<evidence type="ECO:0008006" key="3">
    <source>
        <dbReference type="Google" id="ProtNLM"/>
    </source>
</evidence>
<dbReference type="RefSeq" id="WP_254091491.1">
    <property type="nucleotide sequence ID" value="NZ_JAHESC010000024.1"/>
</dbReference>
<dbReference type="AlphaFoldDB" id="A0AAP2GJA0"/>